<feature type="transmembrane region" description="Helical" evidence="6">
    <location>
        <begin position="196"/>
        <end position="218"/>
    </location>
</feature>
<feature type="transmembrane region" description="Helical" evidence="6">
    <location>
        <begin position="308"/>
        <end position="325"/>
    </location>
</feature>
<evidence type="ECO:0000313" key="8">
    <source>
        <dbReference type="EMBL" id="MBW7454480.1"/>
    </source>
</evidence>
<feature type="transmembrane region" description="Helical" evidence="6">
    <location>
        <begin position="238"/>
        <end position="265"/>
    </location>
</feature>
<name>A0ABS7C0R0_9BACL</name>
<protein>
    <submittedName>
        <fullName evidence="8">ABC transporter permease</fullName>
    </submittedName>
</protein>
<evidence type="ECO:0000259" key="7">
    <source>
        <dbReference type="Pfam" id="PF12698"/>
    </source>
</evidence>
<dbReference type="EMBL" id="JAHZIK010000206">
    <property type="protein sequence ID" value="MBW7454480.1"/>
    <property type="molecule type" value="Genomic_DNA"/>
</dbReference>
<comment type="caution">
    <text evidence="8">The sequence shown here is derived from an EMBL/GenBank/DDBJ whole genome shotgun (WGS) entry which is preliminary data.</text>
</comment>
<evidence type="ECO:0000256" key="3">
    <source>
        <dbReference type="ARBA" id="ARBA00022692"/>
    </source>
</evidence>
<sequence length="389" mass="41598">MKIWFHTAYYGFLRYIRNKSVVVIMLVLPLLLIFLLGSALSGEMKPVKIVIYNADNGEMNAALQTFTGDPALSGYAIFDSADTEEDLLNRVRGGGADYGIEIPANFSELVQSGGNAQWKSYPGPDDLENQVAESILNRYLGSIQTAQTIGIVMTGYGGASENHSAAESFRHDQSVVTAGLVGGGGSEYGKVSAIQYYAGTYLIMFLLYSGMSAALSLLDEKESGTLGRLYSMPQRWGLILAGRLTSIIIFAAIQSAIIILFSWLVYGVDWGGRLGQLAVVCLLTSACAVGLSLIIASIAKTKRATQSIFSTLAVLMTFLSGGMIADLGEGIKRIGSFTINHWAVVTIGRLMDGEAGMLVWKGVGILAAIATVLMTIALLRMKKVVSLDA</sequence>
<keyword evidence="4 6" id="KW-1133">Transmembrane helix</keyword>
<evidence type="ECO:0000256" key="5">
    <source>
        <dbReference type="ARBA" id="ARBA00023136"/>
    </source>
</evidence>
<dbReference type="PANTHER" id="PTHR30294">
    <property type="entry name" value="MEMBRANE COMPONENT OF ABC TRANSPORTER YHHJ-RELATED"/>
    <property type="match status" value="1"/>
</dbReference>
<evidence type="ECO:0000256" key="4">
    <source>
        <dbReference type="ARBA" id="ARBA00022989"/>
    </source>
</evidence>
<dbReference type="Gene3D" id="3.40.1710.10">
    <property type="entry name" value="abc type-2 transporter like domain"/>
    <property type="match status" value="1"/>
</dbReference>
<proteinExistence type="predicted"/>
<dbReference type="InterPro" id="IPR051449">
    <property type="entry name" value="ABC-2_transporter_component"/>
</dbReference>
<dbReference type="InterPro" id="IPR013525">
    <property type="entry name" value="ABC2_TM"/>
</dbReference>
<evidence type="ECO:0000256" key="6">
    <source>
        <dbReference type="SAM" id="Phobius"/>
    </source>
</evidence>
<reference evidence="8 9" key="1">
    <citation type="submission" date="2021-07" db="EMBL/GenBank/DDBJ databases">
        <title>Paenibacillus radiodurans sp. nov., isolated from the southeastern edge of Tengger Desert.</title>
        <authorList>
            <person name="Zhang G."/>
        </authorList>
    </citation>
    <scope>NUCLEOTIDE SEQUENCE [LARGE SCALE GENOMIC DNA]</scope>
    <source>
        <strain evidence="8 9">CCM 7311</strain>
    </source>
</reference>
<evidence type="ECO:0000256" key="1">
    <source>
        <dbReference type="ARBA" id="ARBA00004651"/>
    </source>
</evidence>
<evidence type="ECO:0000313" key="9">
    <source>
        <dbReference type="Proteomes" id="UP001519887"/>
    </source>
</evidence>
<feature type="domain" description="ABC-2 type transporter transmembrane" evidence="7">
    <location>
        <begin position="19"/>
        <end position="379"/>
    </location>
</feature>
<dbReference type="Pfam" id="PF12698">
    <property type="entry name" value="ABC2_membrane_3"/>
    <property type="match status" value="1"/>
</dbReference>
<gene>
    <name evidence="8" type="ORF">K0U00_10600</name>
</gene>
<dbReference type="PANTHER" id="PTHR30294:SF38">
    <property type="entry name" value="TRANSPORT PERMEASE PROTEIN"/>
    <property type="match status" value="1"/>
</dbReference>
<keyword evidence="2" id="KW-1003">Cell membrane</keyword>
<keyword evidence="5 6" id="KW-0472">Membrane</keyword>
<keyword evidence="9" id="KW-1185">Reference proteome</keyword>
<feature type="transmembrane region" description="Helical" evidence="6">
    <location>
        <begin position="277"/>
        <end position="296"/>
    </location>
</feature>
<dbReference type="Proteomes" id="UP001519887">
    <property type="component" value="Unassembled WGS sequence"/>
</dbReference>
<dbReference type="RefSeq" id="WP_210042052.1">
    <property type="nucleotide sequence ID" value="NZ_JBHLVU010000073.1"/>
</dbReference>
<comment type="subcellular location">
    <subcellularLocation>
        <location evidence="1">Cell membrane</location>
        <topology evidence="1">Multi-pass membrane protein</topology>
    </subcellularLocation>
</comment>
<organism evidence="8 9">
    <name type="scientific">Paenibacillus sepulcri</name>
    <dbReference type="NCBI Taxonomy" id="359917"/>
    <lineage>
        <taxon>Bacteria</taxon>
        <taxon>Bacillati</taxon>
        <taxon>Bacillota</taxon>
        <taxon>Bacilli</taxon>
        <taxon>Bacillales</taxon>
        <taxon>Paenibacillaceae</taxon>
        <taxon>Paenibacillus</taxon>
    </lineage>
</organism>
<evidence type="ECO:0000256" key="2">
    <source>
        <dbReference type="ARBA" id="ARBA00022475"/>
    </source>
</evidence>
<feature type="transmembrane region" description="Helical" evidence="6">
    <location>
        <begin position="358"/>
        <end position="379"/>
    </location>
</feature>
<keyword evidence="3 6" id="KW-0812">Transmembrane</keyword>
<accession>A0ABS7C0R0</accession>